<dbReference type="InterPro" id="IPR015202">
    <property type="entry name" value="GO-like_E_set"/>
</dbReference>
<evidence type="ECO:0000256" key="4">
    <source>
        <dbReference type="SAM" id="SignalP"/>
    </source>
</evidence>
<dbReference type="SMART" id="SM00060">
    <property type="entry name" value="FN3"/>
    <property type="match status" value="2"/>
</dbReference>
<dbReference type="PRINTS" id="PR00014">
    <property type="entry name" value="FNTYPEIII"/>
</dbReference>
<evidence type="ECO:0000313" key="7">
    <source>
        <dbReference type="Proteomes" id="UP001499854"/>
    </source>
</evidence>
<dbReference type="InterPro" id="IPR006652">
    <property type="entry name" value="Kelch_1"/>
</dbReference>
<dbReference type="InterPro" id="IPR003961">
    <property type="entry name" value="FN3_dom"/>
</dbReference>
<keyword evidence="3" id="KW-0624">Polysaccharide degradation</keyword>
<dbReference type="Pfam" id="PF09118">
    <property type="entry name" value="GO-like_E_set"/>
    <property type="match status" value="1"/>
</dbReference>
<dbReference type="InterPro" id="IPR037293">
    <property type="entry name" value="Gal_Oxidase_central_sf"/>
</dbReference>
<protein>
    <recommendedName>
        <fullName evidence="5">Fibronectin type-III domain-containing protein</fullName>
    </recommendedName>
</protein>
<dbReference type="SUPFAM" id="SSF49265">
    <property type="entry name" value="Fibronectin type III"/>
    <property type="match status" value="1"/>
</dbReference>
<feature type="chain" id="PRO_5045195132" description="Fibronectin type-III domain-containing protein" evidence="4">
    <location>
        <begin position="28"/>
        <end position="1122"/>
    </location>
</feature>
<evidence type="ECO:0000256" key="2">
    <source>
        <dbReference type="ARBA" id="ARBA00023295"/>
    </source>
</evidence>
<dbReference type="PANTHER" id="PTHR32208:SF21">
    <property type="entry name" value="LOW QUALITY PROTEIN: ALDEHYDE OXIDASE GLOX-LIKE"/>
    <property type="match status" value="1"/>
</dbReference>
<dbReference type="Gene3D" id="2.130.10.80">
    <property type="entry name" value="Galactose oxidase/kelch, beta-propeller"/>
    <property type="match status" value="1"/>
</dbReference>
<keyword evidence="2" id="KW-0378">Hydrolase</keyword>
<dbReference type="Gene3D" id="2.60.40.10">
    <property type="entry name" value="Immunoglobulins"/>
    <property type="match status" value="3"/>
</dbReference>
<dbReference type="Pfam" id="PF00041">
    <property type="entry name" value="fn3"/>
    <property type="match status" value="2"/>
</dbReference>
<dbReference type="RefSeq" id="WP_344663168.1">
    <property type="nucleotide sequence ID" value="NZ_BAAAQM010000100.1"/>
</dbReference>
<gene>
    <name evidence="6" type="ORF">GCM10009838_87600</name>
</gene>
<dbReference type="InterPro" id="IPR036116">
    <property type="entry name" value="FN3_sf"/>
</dbReference>
<keyword evidence="3" id="KW-0119">Carbohydrate metabolism</keyword>
<sequence length="1122" mass="111314">MSSLALALGTAAVAVGLVSGPAGTAHAAGGTPTFVQQAWARAGGVSTLTVKPTAAVTAGDRLVVEVGVWSVGSATTASVTDSAGNTYTELTHFAASDGTEMSVWTAQVTSGGGTVPTLTAKPTGSADVGVAVLEYSGVSSVGGVSVMDVQSHASGKTGTAGTVAAGATPPTTAAGELALGFYADSGFGNSLTAGAGFTSRVNVSHVSDMELVVEEQLTGAAGATPSATFGTGASTIWLAATVVLKAGSSGAATAPGAPTGVAATAGNGSATLTWIAPADGGSPITSYTVTPYADGVAGTPTVVTGAPPAAAATLTGLSNAVPYTFTVSATNAIGTGPVSQASNTVVPDPVPNGQFGALQTWPIVAVHSAVLNDGKVLVWDGWQSPQPTHVYDPATGTFTTATPTDSLFCSGLVKMQDGRVLVAGGYGASANGMLGIVDTNIFNPATNSWSRVADMHLKRWYPDLTELSDGRYVALSGNTTDANTWADTPEVYDPAANTWTLLSGISTPQVHEVEYPFSYLAPNGKIFTIGPEEDVSYWLDANAQTWTPVGPSGLKNGSSVMYRPGKILYSGGAASVETTSNSVTAAATIDLTAATPAWQPTAPMHYPRTYHTLTTLADGRVLAVGGEATSDQNVITSGTLPAEIWDPATNQWTTIDSIAAARNYHSTAVLLPDGTVLIAGGGHPTGLNDPGQYNAQVYSPSYLFNGPRPTITSAGAATYGGTMTVTTPDAASISAVNLVSFGTDTHQSDMDQHFVPLSFTAGSGTLSVQAPANGGIAPPGDYMLFIVNKAGVPSVAATVHVSGAPPVAPGAPTAVTATPGNGAATVQWSAPTSNGGAAITSYTVTPYANGSALTPTTITGNPPATSATISGLTNGASYTFTVAATNSAGTGPASTPSNAVVPTDVAAPVFVQQASLHKGSGTTAAVALGAPVTVGNRLVVQVGVWNTSSATATKVTDSAGNTYTELTHFAASDNTEMSVWSAPITAGGGTKPTVTATVSSSADVGVSVLEYSGLSTAAGLAAVDVQSHASGTTSAAATVSAGATAAVAGAGELAVGFYADSGFGDNLTAGSGFTQRVNVSPTGDMELLAEDQVPAAGATPAATFGTGRSTVWLAATVVFKHS</sequence>
<organism evidence="6 7">
    <name type="scientific">Catenulispora subtropica</name>
    <dbReference type="NCBI Taxonomy" id="450798"/>
    <lineage>
        <taxon>Bacteria</taxon>
        <taxon>Bacillati</taxon>
        <taxon>Actinomycetota</taxon>
        <taxon>Actinomycetes</taxon>
        <taxon>Catenulisporales</taxon>
        <taxon>Catenulisporaceae</taxon>
        <taxon>Catenulispora</taxon>
    </lineage>
</organism>
<keyword evidence="1 4" id="KW-0732">Signal</keyword>
<dbReference type="InterPro" id="IPR011043">
    <property type="entry name" value="Gal_Oxase/kelch_b-propeller"/>
</dbReference>
<keyword evidence="2" id="KW-0326">Glycosidase</keyword>
<dbReference type="InterPro" id="IPR009880">
    <property type="entry name" value="Glyoxal_oxidase_N"/>
</dbReference>
<dbReference type="EMBL" id="BAAAQM010000100">
    <property type="protein sequence ID" value="GAA2007734.1"/>
    <property type="molecule type" value="Genomic_DNA"/>
</dbReference>
<feature type="signal peptide" evidence="4">
    <location>
        <begin position="1"/>
        <end position="27"/>
    </location>
</feature>
<dbReference type="SMART" id="SM00612">
    <property type="entry name" value="Kelch"/>
    <property type="match status" value="3"/>
</dbReference>
<comment type="caution">
    <text evidence="6">The sequence shown here is derived from an EMBL/GenBank/DDBJ whole genome shotgun (WGS) entry which is preliminary data.</text>
</comment>
<evidence type="ECO:0000256" key="1">
    <source>
        <dbReference type="ARBA" id="ARBA00022729"/>
    </source>
</evidence>
<dbReference type="CDD" id="cd00063">
    <property type="entry name" value="FN3"/>
    <property type="match status" value="2"/>
</dbReference>
<dbReference type="SUPFAM" id="SSF50965">
    <property type="entry name" value="Galactose oxidase, central domain"/>
    <property type="match status" value="1"/>
</dbReference>
<name>A0ABP5EUJ2_9ACTN</name>
<dbReference type="SUPFAM" id="SSF81296">
    <property type="entry name" value="E set domains"/>
    <property type="match status" value="1"/>
</dbReference>
<evidence type="ECO:0000259" key="5">
    <source>
        <dbReference type="PROSITE" id="PS50853"/>
    </source>
</evidence>
<keyword evidence="7" id="KW-1185">Reference proteome</keyword>
<evidence type="ECO:0000256" key="3">
    <source>
        <dbReference type="ARBA" id="ARBA00023326"/>
    </source>
</evidence>
<reference evidence="7" key="1">
    <citation type="journal article" date="2019" name="Int. J. Syst. Evol. Microbiol.">
        <title>The Global Catalogue of Microorganisms (GCM) 10K type strain sequencing project: providing services to taxonomists for standard genome sequencing and annotation.</title>
        <authorList>
            <consortium name="The Broad Institute Genomics Platform"/>
            <consortium name="The Broad Institute Genome Sequencing Center for Infectious Disease"/>
            <person name="Wu L."/>
            <person name="Ma J."/>
        </authorList>
    </citation>
    <scope>NUCLEOTIDE SEQUENCE [LARGE SCALE GENOMIC DNA]</scope>
    <source>
        <strain evidence="7">JCM 16013</strain>
    </source>
</reference>
<proteinExistence type="predicted"/>
<dbReference type="InterPro" id="IPR013783">
    <property type="entry name" value="Ig-like_fold"/>
</dbReference>
<feature type="domain" description="Fibronectin type-III" evidence="5">
    <location>
        <begin position="808"/>
        <end position="904"/>
    </location>
</feature>
<evidence type="ECO:0000313" key="6">
    <source>
        <dbReference type="EMBL" id="GAA2007734.1"/>
    </source>
</evidence>
<dbReference type="CDD" id="cd02851">
    <property type="entry name" value="E_set_GO_C"/>
    <property type="match status" value="1"/>
</dbReference>
<dbReference type="PANTHER" id="PTHR32208">
    <property type="entry name" value="SECRETED PROTEIN-RELATED"/>
    <property type="match status" value="1"/>
</dbReference>
<dbReference type="Proteomes" id="UP001499854">
    <property type="component" value="Unassembled WGS sequence"/>
</dbReference>
<feature type="domain" description="Fibronectin type-III" evidence="5">
    <location>
        <begin position="254"/>
        <end position="349"/>
    </location>
</feature>
<dbReference type="PROSITE" id="PS50853">
    <property type="entry name" value="FN3"/>
    <property type="match status" value="2"/>
</dbReference>
<dbReference type="Pfam" id="PF07250">
    <property type="entry name" value="Glyoxal_oxid_N"/>
    <property type="match status" value="1"/>
</dbReference>
<dbReference type="InterPro" id="IPR014756">
    <property type="entry name" value="Ig_E-set"/>
</dbReference>
<accession>A0ABP5EUJ2</accession>